<protein>
    <recommendedName>
        <fullName evidence="1">Methyltransferase type 11 domain-containing protein</fullName>
    </recommendedName>
</protein>
<dbReference type="Pfam" id="PF08241">
    <property type="entry name" value="Methyltransf_11"/>
    <property type="match status" value="1"/>
</dbReference>
<dbReference type="EMBL" id="BTPD01000007">
    <property type="protein sequence ID" value="GMQ29687.1"/>
    <property type="molecule type" value="Genomic_DNA"/>
</dbReference>
<dbReference type="Gene3D" id="3.40.50.150">
    <property type="entry name" value="Vaccinia Virus protein VP39"/>
    <property type="match status" value="1"/>
</dbReference>
<dbReference type="InterPro" id="IPR050508">
    <property type="entry name" value="Methyltransf_Superfamily"/>
</dbReference>
<dbReference type="InterPro" id="IPR029063">
    <property type="entry name" value="SAM-dependent_MTases_sf"/>
</dbReference>
<feature type="domain" description="Methyltransferase type 11" evidence="1">
    <location>
        <begin position="39"/>
        <end position="131"/>
    </location>
</feature>
<dbReference type="CDD" id="cd02440">
    <property type="entry name" value="AdoMet_MTases"/>
    <property type="match status" value="1"/>
</dbReference>
<evidence type="ECO:0000259" key="1">
    <source>
        <dbReference type="Pfam" id="PF08241"/>
    </source>
</evidence>
<organism evidence="2 3">
    <name type="scientific">Algoriphagus confluentis</name>
    <dbReference type="NCBI Taxonomy" id="1697556"/>
    <lineage>
        <taxon>Bacteria</taxon>
        <taxon>Pseudomonadati</taxon>
        <taxon>Bacteroidota</taxon>
        <taxon>Cytophagia</taxon>
        <taxon>Cytophagales</taxon>
        <taxon>Cyclobacteriaceae</taxon>
        <taxon>Algoriphagus</taxon>
    </lineage>
</organism>
<proteinExistence type="predicted"/>
<reference evidence="2 3" key="1">
    <citation type="submission" date="2023-08" db="EMBL/GenBank/DDBJ databases">
        <title>Draft genome sequence of Algoriphagus confluentis.</title>
        <authorList>
            <person name="Takatani N."/>
            <person name="Hosokawa M."/>
            <person name="Sawabe T."/>
        </authorList>
    </citation>
    <scope>NUCLEOTIDE SEQUENCE [LARGE SCALE GENOMIC DNA]</scope>
    <source>
        <strain evidence="2 3">NBRC 111222</strain>
    </source>
</reference>
<evidence type="ECO:0000313" key="3">
    <source>
        <dbReference type="Proteomes" id="UP001338309"/>
    </source>
</evidence>
<accession>A0ABQ6PP43</accession>
<dbReference type="Proteomes" id="UP001338309">
    <property type="component" value="Unassembled WGS sequence"/>
</dbReference>
<dbReference type="PANTHER" id="PTHR42912">
    <property type="entry name" value="METHYLTRANSFERASE"/>
    <property type="match status" value="1"/>
</dbReference>
<keyword evidence="3" id="KW-1185">Reference proteome</keyword>
<evidence type="ECO:0000313" key="2">
    <source>
        <dbReference type="EMBL" id="GMQ29687.1"/>
    </source>
</evidence>
<gene>
    <name evidence="2" type="ORF">Aconfl_23300</name>
</gene>
<sequence length="260" mass="30068">MATYTTEIASDKLISDNPIHQRLLKAYLAAKPWIQGDLLEIGCGEGRGVDELLPLAKSYLGLDKIGEVISMLQDKYPGVSFRQAVIPPFVGFKEESFDTIVSFQVIEHIENDRLFLEEIYRMLRPGGKAIISTPNIAHTLSRNPWHVREYLPHELTLLTSGIFDRVEPKGIGGNQKVWEYHEANRLSVQKIMRFDVLDLQHRLPAWILRMPYEILNRINRNRLHQQRGESVIRISHGDYPLVENPEKGLDLFYILWKDEK</sequence>
<dbReference type="InterPro" id="IPR013216">
    <property type="entry name" value="Methyltransf_11"/>
</dbReference>
<dbReference type="SUPFAM" id="SSF53335">
    <property type="entry name" value="S-adenosyl-L-methionine-dependent methyltransferases"/>
    <property type="match status" value="1"/>
</dbReference>
<comment type="caution">
    <text evidence="2">The sequence shown here is derived from an EMBL/GenBank/DDBJ whole genome shotgun (WGS) entry which is preliminary data.</text>
</comment>
<dbReference type="RefSeq" id="WP_338224407.1">
    <property type="nucleotide sequence ID" value="NZ_BTPD01000007.1"/>
</dbReference>
<name>A0ABQ6PP43_9BACT</name>